<dbReference type="InterPro" id="IPR001734">
    <property type="entry name" value="Na/solute_symporter"/>
</dbReference>
<evidence type="ECO:0000256" key="7">
    <source>
        <dbReference type="SAM" id="Phobius"/>
    </source>
</evidence>
<comment type="caution">
    <text evidence="8">The sequence shown here is derived from an EMBL/GenBank/DDBJ whole genome shotgun (WGS) entry which is preliminary data.</text>
</comment>
<name>A0AAD6BUX1_9EURO</name>
<feature type="transmembrane region" description="Helical" evidence="7">
    <location>
        <begin position="160"/>
        <end position="184"/>
    </location>
</feature>
<protein>
    <recommendedName>
        <fullName evidence="10">Urea active transporter</fullName>
    </recommendedName>
</protein>
<feature type="transmembrane region" description="Helical" evidence="7">
    <location>
        <begin position="91"/>
        <end position="111"/>
    </location>
</feature>
<keyword evidence="4 7" id="KW-1133">Transmembrane helix</keyword>
<proteinExistence type="inferred from homology"/>
<feature type="transmembrane region" description="Helical" evidence="7">
    <location>
        <begin position="255"/>
        <end position="276"/>
    </location>
</feature>
<reference evidence="8" key="2">
    <citation type="journal article" date="2023" name="IMA Fungus">
        <title>Comparative genomic study of the Penicillium genus elucidates a diverse pangenome and 15 lateral gene transfer events.</title>
        <authorList>
            <person name="Petersen C."/>
            <person name="Sorensen T."/>
            <person name="Nielsen M.R."/>
            <person name="Sondergaard T.E."/>
            <person name="Sorensen J.L."/>
            <person name="Fitzpatrick D.A."/>
            <person name="Frisvad J.C."/>
            <person name="Nielsen K.L."/>
        </authorList>
    </citation>
    <scope>NUCLEOTIDE SEQUENCE</scope>
    <source>
        <strain evidence="8">IBT 16125</strain>
    </source>
</reference>
<keyword evidence="5 7" id="KW-0472">Membrane</keyword>
<dbReference type="AlphaFoldDB" id="A0AAD6BUX1"/>
<evidence type="ECO:0000256" key="6">
    <source>
        <dbReference type="RuleBase" id="RU362091"/>
    </source>
</evidence>
<dbReference type="Gene3D" id="1.20.1730.10">
    <property type="entry name" value="Sodium/glucose cotransporter"/>
    <property type="match status" value="1"/>
</dbReference>
<dbReference type="PANTHER" id="PTHR46154:SF1">
    <property type="entry name" value="ACTIVE TRANSPORTER, PUTATIVE (AFU_ORTHOLOGUE AFUA_1G17570)-RELATED"/>
    <property type="match status" value="1"/>
</dbReference>
<dbReference type="GO" id="GO:0015204">
    <property type="term" value="F:urea transmembrane transporter activity"/>
    <property type="evidence" value="ECO:0007669"/>
    <property type="project" value="InterPro"/>
</dbReference>
<reference evidence="8" key="1">
    <citation type="submission" date="2022-12" db="EMBL/GenBank/DDBJ databases">
        <authorList>
            <person name="Petersen C."/>
        </authorList>
    </citation>
    <scope>NUCLEOTIDE SEQUENCE</scope>
    <source>
        <strain evidence="8">IBT 16125</strain>
    </source>
</reference>
<evidence type="ECO:0000256" key="4">
    <source>
        <dbReference type="ARBA" id="ARBA00022989"/>
    </source>
</evidence>
<dbReference type="Proteomes" id="UP001213681">
    <property type="component" value="Unassembled WGS sequence"/>
</dbReference>
<evidence type="ECO:0000256" key="1">
    <source>
        <dbReference type="ARBA" id="ARBA00004141"/>
    </source>
</evidence>
<dbReference type="CDD" id="cd11476">
    <property type="entry name" value="SLC5sbd_DUR3"/>
    <property type="match status" value="1"/>
</dbReference>
<accession>A0AAD6BUX1</accession>
<organism evidence="8 9">
    <name type="scientific">Penicillium daleae</name>
    <dbReference type="NCBI Taxonomy" id="63821"/>
    <lineage>
        <taxon>Eukaryota</taxon>
        <taxon>Fungi</taxon>
        <taxon>Dikarya</taxon>
        <taxon>Ascomycota</taxon>
        <taxon>Pezizomycotina</taxon>
        <taxon>Eurotiomycetes</taxon>
        <taxon>Eurotiomycetidae</taxon>
        <taxon>Eurotiales</taxon>
        <taxon>Aspergillaceae</taxon>
        <taxon>Penicillium</taxon>
    </lineage>
</organism>
<dbReference type="RefSeq" id="XP_056760305.1">
    <property type="nucleotide sequence ID" value="XM_056915551.1"/>
</dbReference>
<evidence type="ECO:0008006" key="10">
    <source>
        <dbReference type="Google" id="ProtNLM"/>
    </source>
</evidence>
<keyword evidence="3 7" id="KW-0812">Transmembrane</keyword>
<feature type="transmembrane region" description="Helical" evidence="7">
    <location>
        <begin position="132"/>
        <end position="154"/>
    </location>
</feature>
<dbReference type="InterPro" id="IPR038377">
    <property type="entry name" value="Na/Glc_symporter_sf"/>
</dbReference>
<gene>
    <name evidence="8" type="ORF">N7458_012169</name>
</gene>
<feature type="transmembrane region" description="Helical" evidence="7">
    <location>
        <begin position="609"/>
        <end position="635"/>
    </location>
</feature>
<feature type="transmembrane region" description="Helical" evidence="7">
    <location>
        <begin position="196"/>
        <end position="215"/>
    </location>
</feature>
<feature type="transmembrane region" description="Helical" evidence="7">
    <location>
        <begin position="368"/>
        <end position="387"/>
    </location>
</feature>
<keyword evidence="9" id="KW-1185">Reference proteome</keyword>
<feature type="transmembrane region" description="Helical" evidence="7">
    <location>
        <begin position="579"/>
        <end position="597"/>
    </location>
</feature>
<dbReference type="PROSITE" id="PS50283">
    <property type="entry name" value="NA_SOLUT_SYMP_3"/>
    <property type="match status" value="1"/>
</dbReference>
<feature type="transmembrane region" description="Helical" evidence="7">
    <location>
        <begin position="56"/>
        <end position="85"/>
    </location>
</feature>
<dbReference type="GO" id="GO:0005886">
    <property type="term" value="C:plasma membrane"/>
    <property type="evidence" value="ECO:0007669"/>
    <property type="project" value="TreeGrafter"/>
</dbReference>
<feature type="transmembrane region" description="Helical" evidence="7">
    <location>
        <begin position="288"/>
        <end position="316"/>
    </location>
</feature>
<evidence type="ECO:0000313" key="9">
    <source>
        <dbReference type="Proteomes" id="UP001213681"/>
    </source>
</evidence>
<comment type="similarity">
    <text evidence="2 6">Belongs to the sodium:solute symporter (SSF) (TC 2.A.21) family.</text>
</comment>
<sequence>MSQISPPLSQGVGYGVVIGVGLAFATGMMVVTRILKKTVGEDNSKVETFMVANRSVGTGLVASAVVSSWLWSTALLSAVLVAYQYGISGPFWYAAGCSPMIVCFAYLGTVCKRRVPSAHTVLEIIKIRYGTLAHLSFTFLAVVNNLFNTINMILGASSAITYLTGMHIMASTFLLPLGVVIYTLTGGIKATFLTDYIHTFIILILCCYLTLKALTSPEVGSIGGLYDLVVAAQPNHIVDGNYQGSLLTMTSQQGIFFAIILLVSNFGAVIMDTGYFTKAFAASPEGVVPGYVIGGISYFSVPWALGTVMGMVALGLETTKAFPTYPRTMTSTEVTNGLALPYAAIAVAGKGGAVATLLMTFMAVTSTLSAQVIAVSSIVAFDVYRTYFNRSATNKEVILWSRIGVILFGLVAAGLTALFHYVGIDMGWTLYMIGVITCPGIFPLVLSILWRKQSRLAVIASAYLGLLTGLAVWIGTAHRYYGSVTVSSTGQTLPCMYGTIASAFSPALYSVLITLFAPENFDWTSLGKVSLAVAAVDGIDEDHDRSCTDTDVRKNSHITQTNEARDDASDVIQRRGSRYALFWAIATFLGHWVLWPLPMYAAKFEFSKGLFIAWIVVAEIWLWATLLTVGVYPLWNGRHKILLIAQNIISGA</sequence>
<dbReference type="PANTHER" id="PTHR46154">
    <property type="match status" value="1"/>
</dbReference>
<dbReference type="Pfam" id="PF00474">
    <property type="entry name" value="SSF"/>
    <property type="match status" value="1"/>
</dbReference>
<feature type="transmembrane region" description="Helical" evidence="7">
    <location>
        <begin position="428"/>
        <end position="449"/>
    </location>
</feature>
<feature type="transmembrane region" description="Helical" evidence="7">
    <location>
        <begin position="12"/>
        <end position="35"/>
    </location>
</feature>
<dbReference type="InterPro" id="IPR031155">
    <property type="entry name" value="DUR"/>
</dbReference>
<comment type="subcellular location">
    <subcellularLocation>
        <location evidence="1">Membrane</location>
        <topology evidence="1">Multi-pass membrane protein</topology>
    </subcellularLocation>
</comment>
<evidence type="ECO:0000256" key="2">
    <source>
        <dbReference type="ARBA" id="ARBA00006434"/>
    </source>
</evidence>
<dbReference type="GeneID" id="81605794"/>
<evidence type="ECO:0000256" key="3">
    <source>
        <dbReference type="ARBA" id="ARBA00022692"/>
    </source>
</evidence>
<dbReference type="EMBL" id="JAPVEA010000009">
    <property type="protein sequence ID" value="KAJ5433013.1"/>
    <property type="molecule type" value="Genomic_DNA"/>
</dbReference>
<feature type="transmembrane region" description="Helical" evidence="7">
    <location>
        <begin position="456"/>
        <end position="476"/>
    </location>
</feature>
<feature type="transmembrane region" description="Helical" evidence="7">
    <location>
        <begin position="496"/>
        <end position="517"/>
    </location>
</feature>
<evidence type="ECO:0000313" key="8">
    <source>
        <dbReference type="EMBL" id="KAJ5433013.1"/>
    </source>
</evidence>
<evidence type="ECO:0000256" key="5">
    <source>
        <dbReference type="ARBA" id="ARBA00023136"/>
    </source>
</evidence>
<feature type="transmembrane region" description="Helical" evidence="7">
    <location>
        <begin position="399"/>
        <end position="422"/>
    </location>
</feature>